<dbReference type="InterPro" id="IPR003593">
    <property type="entry name" value="AAA+_ATPase"/>
</dbReference>
<keyword evidence="2" id="KW-0547">Nucleotide-binding</keyword>
<evidence type="ECO:0000313" key="5">
    <source>
        <dbReference type="EMBL" id="GEM46598.1"/>
    </source>
</evidence>
<evidence type="ECO:0000256" key="3">
    <source>
        <dbReference type="ARBA" id="ARBA00022840"/>
    </source>
</evidence>
<dbReference type="PROSITE" id="PS50893">
    <property type="entry name" value="ABC_TRANSPORTER_2"/>
    <property type="match status" value="1"/>
</dbReference>
<evidence type="ECO:0000313" key="6">
    <source>
        <dbReference type="Proteomes" id="UP000321306"/>
    </source>
</evidence>
<dbReference type="Gene3D" id="3.40.50.300">
    <property type="entry name" value="P-loop containing nucleotide triphosphate hydrolases"/>
    <property type="match status" value="1"/>
</dbReference>
<dbReference type="SMART" id="SM00382">
    <property type="entry name" value="AAA"/>
    <property type="match status" value="1"/>
</dbReference>
<dbReference type="EMBL" id="BJXB01000008">
    <property type="protein sequence ID" value="GEM46598.1"/>
    <property type="molecule type" value="Genomic_DNA"/>
</dbReference>
<dbReference type="GO" id="GO:0005524">
    <property type="term" value="F:ATP binding"/>
    <property type="evidence" value="ECO:0007669"/>
    <property type="project" value="UniProtKB-KW"/>
</dbReference>
<gene>
    <name evidence="5" type="ORF">DC3_22330</name>
</gene>
<dbReference type="InterPro" id="IPR003439">
    <property type="entry name" value="ABC_transporter-like_ATP-bd"/>
</dbReference>
<keyword evidence="6" id="KW-1185">Reference proteome</keyword>
<reference evidence="5 6" key="1">
    <citation type="submission" date="2019-07" db="EMBL/GenBank/DDBJ databases">
        <title>Whole genome shotgun sequence of Deinococcus cellulosilyticus NBRC 106333.</title>
        <authorList>
            <person name="Hosoyama A."/>
            <person name="Uohara A."/>
            <person name="Ohji S."/>
            <person name="Ichikawa N."/>
        </authorList>
    </citation>
    <scope>NUCLEOTIDE SEQUENCE [LARGE SCALE GENOMIC DNA]</scope>
    <source>
        <strain evidence="5 6">NBRC 106333</strain>
    </source>
</reference>
<dbReference type="PANTHER" id="PTHR42939:SF1">
    <property type="entry name" value="ABC TRANSPORTER ATP-BINDING PROTEIN ALBC-RELATED"/>
    <property type="match status" value="1"/>
</dbReference>
<keyword evidence="1" id="KW-0813">Transport</keyword>
<dbReference type="Pfam" id="PF00005">
    <property type="entry name" value="ABC_tran"/>
    <property type="match status" value="1"/>
</dbReference>
<dbReference type="RefSeq" id="WP_146884402.1">
    <property type="nucleotide sequence ID" value="NZ_BJXB01000008.1"/>
</dbReference>
<name>A0A511N2B0_DEIC1</name>
<dbReference type="PANTHER" id="PTHR42939">
    <property type="entry name" value="ABC TRANSPORTER ATP-BINDING PROTEIN ALBC-RELATED"/>
    <property type="match status" value="1"/>
</dbReference>
<accession>A0A511N2B0</accession>
<dbReference type="Proteomes" id="UP000321306">
    <property type="component" value="Unassembled WGS sequence"/>
</dbReference>
<evidence type="ECO:0000259" key="4">
    <source>
        <dbReference type="PROSITE" id="PS50893"/>
    </source>
</evidence>
<dbReference type="GO" id="GO:0016887">
    <property type="term" value="F:ATP hydrolysis activity"/>
    <property type="evidence" value="ECO:0007669"/>
    <property type="project" value="InterPro"/>
</dbReference>
<dbReference type="InterPro" id="IPR051782">
    <property type="entry name" value="ABC_Transporter_VariousFunc"/>
</dbReference>
<proteinExistence type="predicted"/>
<keyword evidence="3" id="KW-0067">ATP-binding</keyword>
<dbReference type="InterPro" id="IPR027417">
    <property type="entry name" value="P-loop_NTPase"/>
</dbReference>
<dbReference type="SUPFAM" id="SSF52540">
    <property type="entry name" value="P-loop containing nucleoside triphosphate hydrolases"/>
    <property type="match status" value="1"/>
</dbReference>
<sequence>MLEFEHLTFSFDRQVIFQDMQLALPQNTYGLIGRNGSGKSTLVKLLLGELHPSQGRILFDGKPLMPSCISYIPESLSFGLDIRVQEFLRYMAGIRGLSLKCMLQIAEQLHFDAFRSPMRDLSYGMLQKLNWIQGLAKEQARILIMDEATVGLDDGARNQVLAYFKTHFADRHAFMISHRLDDLLTTSTAYLALQNHTLHPIDIFKYVDVHLKEQHGNAIVTTTRPYHQRGDIDPQRLLGMENSIDYERLYGDQHG</sequence>
<dbReference type="AlphaFoldDB" id="A0A511N2B0"/>
<evidence type="ECO:0000256" key="1">
    <source>
        <dbReference type="ARBA" id="ARBA00022448"/>
    </source>
</evidence>
<comment type="caution">
    <text evidence="5">The sequence shown here is derived from an EMBL/GenBank/DDBJ whole genome shotgun (WGS) entry which is preliminary data.</text>
</comment>
<dbReference type="PROSITE" id="PS00211">
    <property type="entry name" value="ABC_TRANSPORTER_1"/>
    <property type="match status" value="1"/>
</dbReference>
<protein>
    <recommendedName>
        <fullName evidence="4">ABC transporter domain-containing protein</fullName>
    </recommendedName>
</protein>
<dbReference type="OrthoDB" id="389713at2"/>
<dbReference type="InterPro" id="IPR017871">
    <property type="entry name" value="ABC_transporter-like_CS"/>
</dbReference>
<feature type="domain" description="ABC transporter" evidence="4">
    <location>
        <begin position="2"/>
        <end position="220"/>
    </location>
</feature>
<organism evidence="5 6">
    <name type="scientific">Deinococcus cellulosilyticus (strain DSM 18568 / NBRC 106333 / KACC 11606 / 5516J-15)</name>
    <dbReference type="NCBI Taxonomy" id="1223518"/>
    <lineage>
        <taxon>Bacteria</taxon>
        <taxon>Thermotogati</taxon>
        <taxon>Deinococcota</taxon>
        <taxon>Deinococci</taxon>
        <taxon>Deinococcales</taxon>
        <taxon>Deinococcaceae</taxon>
        <taxon>Deinococcus</taxon>
    </lineage>
</organism>
<evidence type="ECO:0000256" key="2">
    <source>
        <dbReference type="ARBA" id="ARBA00022741"/>
    </source>
</evidence>